<feature type="region of interest" description="Disordered" evidence="1">
    <location>
        <begin position="237"/>
        <end position="282"/>
    </location>
</feature>
<evidence type="ECO:0000313" key="2">
    <source>
        <dbReference type="EMBL" id="KAJ3474908.1"/>
    </source>
</evidence>
<reference evidence="2" key="1">
    <citation type="submission" date="2022-07" db="EMBL/GenBank/DDBJ databases">
        <title>Genome Sequence of Physisporinus lineatus.</title>
        <authorList>
            <person name="Buettner E."/>
        </authorList>
    </citation>
    <scope>NUCLEOTIDE SEQUENCE</scope>
    <source>
        <strain evidence="2">VT162</strain>
    </source>
</reference>
<dbReference type="EMBL" id="JANAWD010000957">
    <property type="protein sequence ID" value="KAJ3474908.1"/>
    <property type="molecule type" value="Genomic_DNA"/>
</dbReference>
<comment type="caution">
    <text evidence="2">The sequence shown here is derived from an EMBL/GenBank/DDBJ whole genome shotgun (WGS) entry which is preliminary data.</text>
</comment>
<feature type="region of interest" description="Disordered" evidence="1">
    <location>
        <begin position="473"/>
        <end position="493"/>
    </location>
</feature>
<gene>
    <name evidence="2" type="ORF">NLI96_g12184</name>
</gene>
<evidence type="ECO:0000313" key="3">
    <source>
        <dbReference type="Proteomes" id="UP001212997"/>
    </source>
</evidence>
<protein>
    <submittedName>
        <fullName evidence="2">Uncharacterized protein</fullName>
    </submittedName>
</protein>
<feature type="region of interest" description="Disordered" evidence="1">
    <location>
        <begin position="421"/>
        <end position="451"/>
    </location>
</feature>
<evidence type="ECO:0000256" key="1">
    <source>
        <dbReference type="SAM" id="MobiDB-lite"/>
    </source>
</evidence>
<sequence length="493" mass="46056">MTLVSAAPLDARGGSYGGGGGYYPSPPKGKGGNAQSGDSGNANGGGVYNDAGYWGYIYNGPYANKAGDGGLTKSGTAIGGNGPGGGGSAVSGKTGDANGGDVVNKGGVIVNGYKANQAGDGGKAISGDATGGNAWKRGGPPPPTPKGKGGNAETGKSGDVDGGSVYNEAPYYWGGSIYNGPKANSGGDGGLTKSGAAKGGNGPGGGGSALSGDTGSAYGGDVANVATYIHNGYKANSGGDGGKAISGSATGGNAWKRGGPPPPTPKGKGGNAETGKSGHVDGGSVYNEAPYYWGSSIYNGVKANSGGDGGLTKSGAAKGGNGPGGGGSALSGDTGSAYGGDVANVASYIHNGYKANSGGDGGKAISGSATGGNAWKRGGPPPPTPKGKGGNAETGKSGDVDGGSVYNDAGYWGTVKNGVKANSGGDGGLTKSGDAKGGKGPGGGGSALSGDTGSAYGGDVANYGAVIYNGYKANSGGDGGKAISGSATGGDSW</sequence>
<feature type="region of interest" description="Disordered" evidence="1">
    <location>
        <begin position="357"/>
        <end position="402"/>
    </location>
</feature>
<keyword evidence="3" id="KW-1185">Reference proteome</keyword>
<name>A0AAD5Y7U2_9APHY</name>
<organism evidence="2 3">
    <name type="scientific">Meripilus lineatus</name>
    <dbReference type="NCBI Taxonomy" id="2056292"/>
    <lineage>
        <taxon>Eukaryota</taxon>
        <taxon>Fungi</taxon>
        <taxon>Dikarya</taxon>
        <taxon>Basidiomycota</taxon>
        <taxon>Agaricomycotina</taxon>
        <taxon>Agaricomycetes</taxon>
        <taxon>Polyporales</taxon>
        <taxon>Meripilaceae</taxon>
        <taxon>Meripilus</taxon>
    </lineage>
</organism>
<accession>A0AAD5Y7U2</accession>
<proteinExistence type="predicted"/>
<feature type="region of interest" description="Disordered" evidence="1">
    <location>
        <begin position="117"/>
        <end position="164"/>
    </location>
</feature>
<feature type="region of interest" description="Disordered" evidence="1">
    <location>
        <begin position="189"/>
        <end position="208"/>
    </location>
</feature>
<dbReference type="Proteomes" id="UP001212997">
    <property type="component" value="Unassembled WGS sequence"/>
</dbReference>
<feature type="compositionally biased region" description="Gly residues" evidence="1">
    <location>
        <begin position="438"/>
        <end position="447"/>
    </location>
</feature>
<dbReference type="AlphaFoldDB" id="A0AAD5Y7U2"/>